<organism evidence="1">
    <name type="scientific">marine sediment metagenome</name>
    <dbReference type="NCBI Taxonomy" id="412755"/>
    <lineage>
        <taxon>unclassified sequences</taxon>
        <taxon>metagenomes</taxon>
        <taxon>ecological metagenomes</taxon>
    </lineage>
</organism>
<protein>
    <submittedName>
        <fullName evidence="1">Uncharacterized protein</fullName>
    </submittedName>
</protein>
<feature type="non-terminal residue" evidence="1">
    <location>
        <position position="1"/>
    </location>
</feature>
<name>X1J105_9ZZZZ</name>
<evidence type="ECO:0000313" key="1">
    <source>
        <dbReference type="EMBL" id="GAH72014.1"/>
    </source>
</evidence>
<reference evidence="1" key="1">
    <citation type="journal article" date="2014" name="Front. Microbiol.">
        <title>High frequency of phylogenetically diverse reductive dehalogenase-homologous genes in deep subseafloor sedimentary metagenomes.</title>
        <authorList>
            <person name="Kawai M."/>
            <person name="Futagami T."/>
            <person name="Toyoda A."/>
            <person name="Takaki Y."/>
            <person name="Nishi S."/>
            <person name="Hori S."/>
            <person name="Arai W."/>
            <person name="Tsubouchi T."/>
            <person name="Morono Y."/>
            <person name="Uchiyama I."/>
            <person name="Ito T."/>
            <person name="Fujiyama A."/>
            <person name="Inagaki F."/>
            <person name="Takami H."/>
        </authorList>
    </citation>
    <scope>NUCLEOTIDE SEQUENCE</scope>
    <source>
        <strain evidence="1">Expedition CK06-06</strain>
    </source>
</reference>
<gene>
    <name evidence="1" type="ORF">S03H2_49386</name>
</gene>
<dbReference type="EMBL" id="BARU01031203">
    <property type="protein sequence ID" value="GAH72014.1"/>
    <property type="molecule type" value="Genomic_DNA"/>
</dbReference>
<sequence length="57" mass="6859">IRDLDPLATDPEVVRHIRAKVKACYRYTRKNRIDRENAYSICVRAHHKRKEERRIAA</sequence>
<accession>X1J105</accession>
<dbReference type="AlphaFoldDB" id="X1J105"/>
<comment type="caution">
    <text evidence="1">The sequence shown here is derived from an EMBL/GenBank/DDBJ whole genome shotgun (WGS) entry which is preliminary data.</text>
</comment>
<proteinExistence type="predicted"/>